<dbReference type="EnsemblMetazoa" id="CapteT206536">
    <property type="protein sequence ID" value="CapteP206536"/>
    <property type="gene ID" value="CapteG206536"/>
</dbReference>
<sequence>MAEKEAFVNNWNDICLQHQLNPQTDSLHQILSQLHHAHLTQTTSVSAHSRLFDSFTAEITDEPLAYLAKGSIKSSLSMKALSDFPCLSQFTSTCQNASHALVPPGKENHRLPLSGIPSQPATPAPRPPDHPTPAPRPPDNSLFTRNPLSLKRPLENEVSETEKSISVERSSLPYRMPSSETSGKKLSLNEQPQEIETRKKFGSNHSTATSAQGNPPVKKSLGTRRGLSGKFVSPLMSKESNDEP</sequence>
<evidence type="ECO:0000313" key="3">
    <source>
        <dbReference type="EnsemblMetazoa" id="CapteP206536"/>
    </source>
</evidence>
<dbReference type="EMBL" id="AMQN01009856">
    <property type="status" value="NOT_ANNOTATED_CDS"/>
    <property type="molecule type" value="Genomic_DNA"/>
</dbReference>
<evidence type="ECO:0000313" key="2">
    <source>
        <dbReference type="EMBL" id="ELT99930.1"/>
    </source>
</evidence>
<reference evidence="4" key="1">
    <citation type="submission" date="2012-12" db="EMBL/GenBank/DDBJ databases">
        <authorList>
            <person name="Hellsten U."/>
            <person name="Grimwood J."/>
            <person name="Chapman J.A."/>
            <person name="Shapiro H."/>
            <person name="Aerts A."/>
            <person name="Otillar R.P."/>
            <person name="Terry A.Y."/>
            <person name="Boore J.L."/>
            <person name="Simakov O."/>
            <person name="Marletaz F."/>
            <person name="Cho S.-J."/>
            <person name="Edsinger-Gonzales E."/>
            <person name="Havlak P."/>
            <person name="Kuo D.-H."/>
            <person name="Larsson T."/>
            <person name="Lv J."/>
            <person name="Arendt D."/>
            <person name="Savage R."/>
            <person name="Osoegawa K."/>
            <person name="de Jong P."/>
            <person name="Lindberg D.R."/>
            <person name="Seaver E.C."/>
            <person name="Weisblat D.A."/>
            <person name="Putnam N.H."/>
            <person name="Grigoriev I.V."/>
            <person name="Rokhsar D.S."/>
        </authorList>
    </citation>
    <scope>NUCLEOTIDE SEQUENCE</scope>
    <source>
        <strain evidence="4">I ESC-2004</strain>
    </source>
</reference>
<dbReference type="AlphaFoldDB" id="R7U9Y3"/>
<protein>
    <submittedName>
        <fullName evidence="2 3">Uncharacterized protein</fullName>
    </submittedName>
</protein>
<dbReference type="EMBL" id="KB306385">
    <property type="protein sequence ID" value="ELT99930.1"/>
    <property type="molecule type" value="Genomic_DNA"/>
</dbReference>
<feature type="compositionally biased region" description="Pro residues" evidence="1">
    <location>
        <begin position="120"/>
        <end position="138"/>
    </location>
</feature>
<feature type="compositionally biased region" description="Basic and acidic residues" evidence="1">
    <location>
        <begin position="152"/>
        <end position="166"/>
    </location>
</feature>
<feature type="compositionally biased region" description="Polar residues" evidence="1">
    <location>
        <begin position="203"/>
        <end position="213"/>
    </location>
</feature>
<proteinExistence type="predicted"/>
<keyword evidence="4" id="KW-1185">Reference proteome</keyword>
<organism evidence="2">
    <name type="scientific">Capitella teleta</name>
    <name type="common">Polychaete worm</name>
    <dbReference type="NCBI Taxonomy" id="283909"/>
    <lineage>
        <taxon>Eukaryota</taxon>
        <taxon>Metazoa</taxon>
        <taxon>Spiralia</taxon>
        <taxon>Lophotrochozoa</taxon>
        <taxon>Annelida</taxon>
        <taxon>Polychaeta</taxon>
        <taxon>Sedentaria</taxon>
        <taxon>Scolecida</taxon>
        <taxon>Capitellidae</taxon>
        <taxon>Capitella</taxon>
    </lineage>
</organism>
<name>R7U9Y3_CAPTE</name>
<feature type="region of interest" description="Disordered" evidence="1">
    <location>
        <begin position="101"/>
        <end position="244"/>
    </location>
</feature>
<evidence type="ECO:0000313" key="4">
    <source>
        <dbReference type="Proteomes" id="UP000014760"/>
    </source>
</evidence>
<evidence type="ECO:0000256" key="1">
    <source>
        <dbReference type="SAM" id="MobiDB-lite"/>
    </source>
</evidence>
<dbReference type="Proteomes" id="UP000014760">
    <property type="component" value="Unassembled WGS sequence"/>
</dbReference>
<reference evidence="3" key="3">
    <citation type="submission" date="2015-06" db="UniProtKB">
        <authorList>
            <consortium name="EnsemblMetazoa"/>
        </authorList>
    </citation>
    <scope>IDENTIFICATION</scope>
</reference>
<accession>R7U9Y3</accession>
<reference evidence="2 4" key="2">
    <citation type="journal article" date="2013" name="Nature">
        <title>Insights into bilaterian evolution from three spiralian genomes.</title>
        <authorList>
            <person name="Simakov O."/>
            <person name="Marletaz F."/>
            <person name="Cho S.J."/>
            <person name="Edsinger-Gonzales E."/>
            <person name="Havlak P."/>
            <person name="Hellsten U."/>
            <person name="Kuo D.H."/>
            <person name="Larsson T."/>
            <person name="Lv J."/>
            <person name="Arendt D."/>
            <person name="Savage R."/>
            <person name="Osoegawa K."/>
            <person name="de Jong P."/>
            <person name="Grimwood J."/>
            <person name="Chapman J.A."/>
            <person name="Shapiro H."/>
            <person name="Aerts A."/>
            <person name="Otillar R.P."/>
            <person name="Terry A.Y."/>
            <person name="Boore J.L."/>
            <person name="Grigoriev I.V."/>
            <person name="Lindberg D.R."/>
            <person name="Seaver E.C."/>
            <person name="Weisblat D.A."/>
            <person name="Putnam N.H."/>
            <person name="Rokhsar D.S."/>
        </authorList>
    </citation>
    <scope>NUCLEOTIDE SEQUENCE</scope>
    <source>
        <strain evidence="2 4">I ESC-2004</strain>
    </source>
</reference>
<gene>
    <name evidence="2" type="ORF">CAPTEDRAFT_206536</name>
</gene>
<dbReference type="HOGENOM" id="CLU_1138946_0_0_1"/>